<dbReference type="InterPro" id="IPR005854">
    <property type="entry name" value="PurF"/>
</dbReference>
<dbReference type="GO" id="GO:0051539">
    <property type="term" value="F:4 iron, 4 sulfur cluster binding"/>
    <property type="evidence" value="ECO:0007669"/>
    <property type="project" value="UniProtKB-KW"/>
</dbReference>
<dbReference type="InterPro" id="IPR017932">
    <property type="entry name" value="GATase_2_dom"/>
</dbReference>
<keyword evidence="5 7" id="KW-0658">Purine biosynthesis</keyword>
<dbReference type="GO" id="GO:0004044">
    <property type="term" value="F:amidophosphoribosyltransferase activity"/>
    <property type="evidence" value="ECO:0007669"/>
    <property type="project" value="UniProtKB-UniRule"/>
</dbReference>
<comment type="cofactor">
    <cofactor evidence="7 11">
        <name>[4Fe-4S] cluster</name>
        <dbReference type="ChEBI" id="CHEBI:49883"/>
    </cofactor>
    <text evidence="7 11">Binds 1 [4Fe-4S] cluster per subunit.</text>
</comment>
<comment type="caution">
    <text evidence="13">The sequence shown here is derived from an EMBL/GenBank/DDBJ whole genome shotgun (WGS) entry which is preliminary data.</text>
</comment>
<evidence type="ECO:0000256" key="8">
    <source>
        <dbReference type="PIRNR" id="PIRNR000485"/>
    </source>
</evidence>
<dbReference type="AlphaFoldDB" id="A0A9D1CI99"/>
<dbReference type="GO" id="GO:0000287">
    <property type="term" value="F:magnesium ion binding"/>
    <property type="evidence" value="ECO:0007669"/>
    <property type="project" value="UniProtKB-UniRule"/>
</dbReference>
<dbReference type="Gene3D" id="3.60.20.10">
    <property type="entry name" value="Glutamine Phosphoribosylpyrophosphate, subunit 1, domain 1"/>
    <property type="match status" value="1"/>
</dbReference>
<keyword evidence="4 7" id="KW-0808">Transferase</keyword>
<keyword evidence="7 11" id="KW-0408">Iron</keyword>
<evidence type="ECO:0000256" key="6">
    <source>
        <dbReference type="ARBA" id="ARBA00022962"/>
    </source>
</evidence>
<evidence type="ECO:0000256" key="1">
    <source>
        <dbReference type="ARBA" id="ARBA00005209"/>
    </source>
</evidence>
<reference evidence="13" key="2">
    <citation type="journal article" date="2021" name="PeerJ">
        <title>Extensive microbial diversity within the chicken gut microbiome revealed by metagenomics and culture.</title>
        <authorList>
            <person name="Gilroy R."/>
            <person name="Ravi A."/>
            <person name="Getino M."/>
            <person name="Pursley I."/>
            <person name="Horton D.L."/>
            <person name="Alikhan N.F."/>
            <person name="Baker D."/>
            <person name="Gharbi K."/>
            <person name="Hall N."/>
            <person name="Watson M."/>
            <person name="Adriaenssens E.M."/>
            <person name="Foster-Nyarko E."/>
            <person name="Jarju S."/>
            <person name="Secka A."/>
            <person name="Antonio M."/>
            <person name="Oren A."/>
            <person name="Chaudhuri R.R."/>
            <person name="La Ragione R."/>
            <person name="Hildebrand F."/>
            <person name="Pallen M.J."/>
        </authorList>
    </citation>
    <scope>NUCLEOTIDE SEQUENCE</scope>
    <source>
        <strain evidence="13">ChiHile30-977</strain>
    </source>
</reference>
<feature type="binding site" evidence="7 10">
    <location>
        <position position="359"/>
    </location>
    <ligand>
        <name>Mg(2+)</name>
        <dbReference type="ChEBI" id="CHEBI:18420"/>
    </ligand>
</feature>
<evidence type="ECO:0000256" key="4">
    <source>
        <dbReference type="ARBA" id="ARBA00022679"/>
    </source>
</evidence>
<evidence type="ECO:0000313" key="14">
    <source>
        <dbReference type="Proteomes" id="UP000886819"/>
    </source>
</evidence>
<dbReference type="EMBL" id="DVFI01000012">
    <property type="protein sequence ID" value="HIQ62133.1"/>
    <property type="molecule type" value="Genomic_DNA"/>
</dbReference>
<dbReference type="Proteomes" id="UP000886819">
    <property type="component" value="Unassembled WGS sequence"/>
</dbReference>
<dbReference type="Pfam" id="PF00156">
    <property type="entry name" value="Pribosyltran"/>
    <property type="match status" value="1"/>
</dbReference>
<dbReference type="SUPFAM" id="SSF53271">
    <property type="entry name" value="PRTase-like"/>
    <property type="match status" value="1"/>
</dbReference>
<feature type="binding site" evidence="7 11">
    <location>
        <position position="249"/>
    </location>
    <ligand>
        <name>[4Fe-4S] cluster</name>
        <dbReference type="ChEBI" id="CHEBI:49883"/>
    </ligand>
</feature>
<protein>
    <recommendedName>
        <fullName evidence="7">Amidophosphoribosyltransferase</fullName>
        <shortName evidence="7">ATase</shortName>
        <ecNumber evidence="7">2.4.2.14</ecNumber>
    </recommendedName>
    <alternativeName>
        <fullName evidence="7">Glutamine phosphoribosylpyrophosphate amidotransferase</fullName>
        <shortName evidence="7">GPATase</shortName>
    </alternativeName>
</protein>
<evidence type="ECO:0000313" key="13">
    <source>
        <dbReference type="EMBL" id="HIQ62133.1"/>
    </source>
</evidence>
<dbReference type="GO" id="GO:0006189">
    <property type="term" value="P:'de novo' IMP biosynthetic process"/>
    <property type="evidence" value="ECO:0007669"/>
    <property type="project" value="UniProtKB-UniRule"/>
</dbReference>
<evidence type="ECO:0000256" key="5">
    <source>
        <dbReference type="ARBA" id="ARBA00022755"/>
    </source>
</evidence>
<proteinExistence type="inferred from homology"/>
<evidence type="ECO:0000256" key="10">
    <source>
        <dbReference type="PIRSR" id="PIRSR000485-2"/>
    </source>
</evidence>
<dbReference type="NCBIfam" id="TIGR01134">
    <property type="entry name" value="purF"/>
    <property type="match status" value="1"/>
</dbReference>
<evidence type="ECO:0000259" key="12">
    <source>
        <dbReference type="PROSITE" id="PS51278"/>
    </source>
</evidence>
<dbReference type="InterPro" id="IPR000836">
    <property type="entry name" value="PRTase_dom"/>
</dbReference>
<comment type="similarity">
    <text evidence="2 7 8">In the C-terminal section; belongs to the purine/pyrimidine phosphoribosyltransferase family.</text>
</comment>
<comment type="cofactor">
    <cofactor evidence="7 10">
        <name>Mg(2+)</name>
        <dbReference type="ChEBI" id="CHEBI:18420"/>
    </cofactor>
    <text evidence="7 10">Binds 1 Mg(2+) ion per subunit.</text>
</comment>
<comment type="pathway">
    <text evidence="1 7 8">Purine metabolism; IMP biosynthesis via de novo pathway; N(1)-(5-phospho-D-ribosyl)glycinamide from 5-phospho-alpha-D-ribose 1-diphosphate: step 1/2.</text>
</comment>
<dbReference type="GO" id="GO:0009113">
    <property type="term" value="P:purine nucleobase biosynthetic process"/>
    <property type="evidence" value="ECO:0007669"/>
    <property type="project" value="UniProtKB-UniRule"/>
</dbReference>
<keyword evidence="7 10" id="KW-0460">Magnesium</keyword>
<reference evidence="13" key="1">
    <citation type="submission" date="2020-10" db="EMBL/GenBank/DDBJ databases">
        <authorList>
            <person name="Gilroy R."/>
        </authorList>
    </citation>
    <scope>NUCLEOTIDE SEQUENCE</scope>
    <source>
        <strain evidence="13">ChiHile30-977</strain>
    </source>
</reference>
<dbReference type="Pfam" id="PF13522">
    <property type="entry name" value="GATase_6"/>
    <property type="match status" value="1"/>
</dbReference>
<keyword evidence="7 10" id="KW-0479">Metal-binding</keyword>
<comment type="catalytic activity">
    <reaction evidence="7 8">
        <text>5-phospho-beta-D-ribosylamine + L-glutamate + diphosphate = 5-phospho-alpha-D-ribose 1-diphosphate + L-glutamine + H2O</text>
        <dbReference type="Rhea" id="RHEA:14905"/>
        <dbReference type="ChEBI" id="CHEBI:15377"/>
        <dbReference type="ChEBI" id="CHEBI:29985"/>
        <dbReference type="ChEBI" id="CHEBI:33019"/>
        <dbReference type="ChEBI" id="CHEBI:58017"/>
        <dbReference type="ChEBI" id="CHEBI:58359"/>
        <dbReference type="ChEBI" id="CHEBI:58681"/>
        <dbReference type="EC" id="2.4.2.14"/>
    </reaction>
</comment>
<evidence type="ECO:0000256" key="2">
    <source>
        <dbReference type="ARBA" id="ARBA00010138"/>
    </source>
</evidence>
<feature type="active site" description="Nucleophile" evidence="7 9">
    <location>
        <position position="9"/>
    </location>
</feature>
<organism evidence="13 14">
    <name type="scientific">Candidatus Avichristensenella intestinipullorum</name>
    <dbReference type="NCBI Taxonomy" id="2840693"/>
    <lineage>
        <taxon>Bacteria</taxon>
        <taxon>Bacillati</taxon>
        <taxon>Bacillota</taxon>
        <taxon>Clostridia</taxon>
        <taxon>Candidatus Avichristensenella</taxon>
    </lineage>
</organism>
<sequence>MFDTIHEECGVFGVYNRGEVDVVSACYYALFALQHRGQESCGIAVNDGGVIHGHKDAGLVNDVFSRDVLASLGKGDIAVGHVRYGTTGLSRRLNTQPLIVNHVKGTMALAHNGALTNATELREALELSGSIFHTTSDTEVISYIITQERLRAGSIEEAVCRAMPRLAGAYSLVIMSPQKLIACRDPFGFRPLCIGKIGESIVFASESCALDSIGAVFVRDVAPGEIVVVDKQGMHSIETHCGTQPKSTCVFEYIYFARPDSVIDGSAVHTARQRAGAFLALERPVQADIVVGVPDSGIDAAIGYARQSGIPYGIGFIKNKYIGRTFIQPTQADREDKVRIKLNPVSATVRGKRVVLIDDSIVRGTTSARIVRLLREAGASEVHMRSSAPPFLHPCYFGTDIDSRDKLIACRHSIDEICQIIGADSLGYLSVESVEKLADNSSGFCTACFTGRYPCDPPRCPGKSRFERKIRQEDER</sequence>
<evidence type="ECO:0000256" key="7">
    <source>
        <dbReference type="HAMAP-Rule" id="MF_01931"/>
    </source>
</evidence>
<feature type="binding site" evidence="7 11">
    <location>
        <position position="395"/>
    </location>
    <ligand>
        <name>[4Fe-4S] cluster</name>
        <dbReference type="ChEBI" id="CHEBI:49883"/>
    </ligand>
</feature>
<dbReference type="PANTHER" id="PTHR11907">
    <property type="entry name" value="AMIDOPHOSPHORIBOSYLTRANSFERASE"/>
    <property type="match status" value="1"/>
</dbReference>
<feature type="binding site" evidence="7 10">
    <location>
        <position position="358"/>
    </location>
    <ligand>
        <name>Mg(2+)</name>
        <dbReference type="ChEBI" id="CHEBI:18420"/>
    </ligand>
</feature>
<accession>A0A9D1CI99</accession>
<evidence type="ECO:0000256" key="3">
    <source>
        <dbReference type="ARBA" id="ARBA00022676"/>
    </source>
</evidence>
<feature type="binding site" evidence="7 11">
    <location>
        <position position="448"/>
    </location>
    <ligand>
        <name>[4Fe-4S] cluster</name>
        <dbReference type="ChEBI" id="CHEBI:49883"/>
    </ligand>
</feature>
<dbReference type="PROSITE" id="PS51278">
    <property type="entry name" value="GATASE_TYPE_2"/>
    <property type="match status" value="1"/>
</dbReference>
<keyword evidence="7 11" id="KW-0411">Iron-sulfur</keyword>
<name>A0A9D1CI99_9FIRM</name>
<dbReference type="InterPro" id="IPR029055">
    <property type="entry name" value="Ntn_hydrolases_N"/>
</dbReference>
<feature type="binding site" evidence="7 10">
    <location>
        <position position="296"/>
    </location>
    <ligand>
        <name>Mg(2+)</name>
        <dbReference type="ChEBI" id="CHEBI:18420"/>
    </ligand>
</feature>
<keyword evidence="7" id="KW-0004">4Fe-4S</keyword>
<dbReference type="EC" id="2.4.2.14" evidence="7"/>
<dbReference type="CDD" id="cd00715">
    <property type="entry name" value="GPATase_N"/>
    <property type="match status" value="1"/>
</dbReference>
<keyword evidence="3 7" id="KW-0328">Glycosyltransferase</keyword>
<dbReference type="PIRSF" id="PIRSF000485">
    <property type="entry name" value="Amd_phspho_trans"/>
    <property type="match status" value="1"/>
</dbReference>
<keyword evidence="6 7" id="KW-0315">Glutamine amidotransferase</keyword>
<dbReference type="Gene3D" id="3.40.50.2020">
    <property type="match status" value="1"/>
</dbReference>
<dbReference type="CDD" id="cd06223">
    <property type="entry name" value="PRTases_typeI"/>
    <property type="match status" value="1"/>
</dbReference>
<evidence type="ECO:0000256" key="11">
    <source>
        <dbReference type="PIRSR" id="PIRSR000485-3"/>
    </source>
</evidence>
<feature type="binding site" evidence="7 11">
    <location>
        <position position="445"/>
    </location>
    <ligand>
        <name>[4Fe-4S] cluster</name>
        <dbReference type="ChEBI" id="CHEBI:49883"/>
    </ligand>
</feature>
<evidence type="ECO:0000256" key="9">
    <source>
        <dbReference type="PIRSR" id="PIRSR000485-1"/>
    </source>
</evidence>
<dbReference type="HAMAP" id="MF_01931">
    <property type="entry name" value="PurF"/>
    <property type="match status" value="1"/>
</dbReference>
<feature type="domain" description="Glutamine amidotransferase type-2" evidence="12">
    <location>
        <begin position="9"/>
        <end position="232"/>
    </location>
</feature>
<gene>
    <name evidence="7" type="primary">purF</name>
    <name evidence="13" type="ORF">IAA66_00925</name>
</gene>
<dbReference type="SUPFAM" id="SSF56235">
    <property type="entry name" value="N-terminal nucleophile aminohydrolases (Ntn hydrolases)"/>
    <property type="match status" value="1"/>
</dbReference>
<dbReference type="InterPro" id="IPR035584">
    <property type="entry name" value="PurF_N"/>
</dbReference>
<dbReference type="InterPro" id="IPR029057">
    <property type="entry name" value="PRTase-like"/>
</dbReference>
<comment type="function">
    <text evidence="7">Catalyzes the formation of phosphoribosylamine from phosphoribosylpyrophosphate (PRPP) and glutamine.</text>
</comment>